<accession>A0A075H9D9</accession>
<name>A0A075H9D9_9ARCH</name>
<dbReference type="SUPFAM" id="SSF51621">
    <property type="entry name" value="Phosphoenolpyruvate/pyruvate domain"/>
    <property type="match status" value="1"/>
</dbReference>
<dbReference type="Gene3D" id="3.20.20.60">
    <property type="entry name" value="Phosphoenolpyruvate-binding domains"/>
    <property type="match status" value="1"/>
</dbReference>
<dbReference type="GO" id="GO:0003824">
    <property type="term" value="F:catalytic activity"/>
    <property type="evidence" value="ECO:0007669"/>
    <property type="project" value="InterPro"/>
</dbReference>
<dbReference type="EMBL" id="KF900908">
    <property type="protein sequence ID" value="AIF11052.1"/>
    <property type="molecule type" value="Genomic_DNA"/>
</dbReference>
<dbReference type="AlphaFoldDB" id="A0A075H9D9"/>
<evidence type="ECO:0000313" key="1">
    <source>
        <dbReference type="EMBL" id="AIF11052.1"/>
    </source>
</evidence>
<protein>
    <submittedName>
        <fullName evidence="1">Uncharacterized protein</fullName>
    </submittedName>
</protein>
<sequence>MLIVSQNLLNYDVKLKSNTVFRVNLAWTTLKELKKILRRHKKKTIFFDLPINRIKPPNNNYSIDDLVPILKKYTNIKYLAISNVEKKEDLLEYKKIIPNHITIVPKIESVNGIMNIKEITNELEAKNKIVMLDHDDLFSSIIKSKKPVSIFTNYISKLVVFCKKNKITLLRTVGVVFSDDEFRITQYIK</sequence>
<dbReference type="InterPro" id="IPR015813">
    <property type="entry name" value="Pyrv/PenolPyrv_kinase-like_dom"/>
</dbReference>
<organism evidence="1">
    <name type="scientific">uncultured marine thaumarchaeote KM3_48_E01</name>
    <dbReference type="NCBI Taxonomy" id="1456170"/>
    <lineage>
        <taxon>Archaea</taxon>
        <taxon>Nitrososphaerota</taxon>
        <taxon>environmental samples</taxon>
    </lineage>
</organism>
<dbReference type="InterPro" id="IPR040442">
    <property type="entry name" value="Pyrv_kinase-like_dom_sf"/>
</dbReference>
<proteinExistence type="predicted"/>
<reference evidence="1" key="1">
    <citation type="journal article" date="2014" name="Genome Biol. Evol.">
        <title>Pangenome evidence for extensive interdomain horizontal transfer affecting lineage core and shell genes in uncultured planktonic thaumarchaeota and euryarchaeota.</title>
        <authorList>
            <person name="Deschamps P."/>
            <person name="Zivanovic Y."/>
            <person name="Moreira D."/>
            <person name="Rodriguez-Valera F."/>
            <person name="Lopez-Garcia P."/>
        </authorList>
    </citation>
    <scope>NUCLEOTIDE SEQUENCE</scope>
</reference>